<organism evidence="2 3">
    <name type="scientific">Oleoguttula mirabilis</name>
    <dbReference type="NCBI Taxonomy" id="1507867"/>
    <lineage>
        <taxon>Eukaryota</taxon>
        <taxon>Fungi</taxon>
        <taxon>Dikarya</taxon>
        <taxon>Ascomycota</taxon>
        <taxon>Pezizomycotina</taxon>
        <taxon>Dothideomycetes</taxon>
        <taxon>Dothideomycetidae</taxon>
        <taxon>Mycosphaerellales</taxon>
        <taxon>Teratosphaeriaceae</taxon>
        <taxon>Oleoguttula</taxon>
    </lineage>
</organism>
<dbReference type="Proteomes" id="UP001324427">
    <property type="component" value="Unassembled WGS sequence"/>
</dbReference>
<evidence type="ECO:0000313" key="3">
    <source>
        <dbReference type="Proteomes" id="UP001324427"/>
    </source>
</evidence>
<proteinExistence type="predicted"/>
<protein>
    <submittedName>
        <fullName evidence="2">Uncharacterized protein</fullName>
    </submittedName>
</protein>
<dbReference type="AlphaFoldDB" id="A0AAV9J4D0"/>
<feature type="compositionally biased region" description="Acidic residues" evidence="1">
    <location>
        <begin position="1"/>
        <end position="15"/>
    </location>
</feature>
<gene>
    <name evidence="2" type="ORF">LTR36_010857</name>
</gene>
<keyword evidence="3" id="KW-1185">Reference proteome</keyword>
<evidence type="ECO:0000313" key="2">
    <source>
        <dbReference type="EMBL" id="KAK4539512.1"/>
    </source>
</evidence>
<reference evidence="2 3" key="1">
    <citation type="submission" date="2021-11" db="EMBL/GenBank/DDBJ databases">
        <title>Black yeast isolated from Biological Soil Crust.</title>
        <authorList>
            <person name="Kurbessoian T."/>
        </authorList>
    </citation>
    <scope>NUCLEOTIDE SEQUENCE [LARGE SCALE GENOMIC DNA]</scope>
    <source>
        <strain evidence="2 3">CCFEE 5522</strain>
    </source>
</reference>
<accession>A0AAV9J4D0</accession>
<dbReference type="EMBL" id="JAVFHQ010000091">
    <property type="protein sequence ID" value="KAK4539512.1"/>
    <property type="molecule type" value="Genomic_DNA"/>
</dbReference>
<feature type="compositionally biased region" description="Basic and acidic residues" evidence="1">
    <location>
        <begin position="16"/>
        <end position="34"/>
    </location>
</feature>
<feature type="region of interest" description="Disordered" evidence="1">
    <location>
        <begin position="67"/>
        <end position="125"/>
    </location>
</feature>
<evidence type="ECO:0000256" key="1">
    <source>
        <dbReference type="SAM" id="MobiDB-lite"/>
    </source>
</evidence>
<comment type="caution">
    <text evidence="2">The sequence shown here is derived from an EMBL/GenBank/DDBJ whole genome shotgun (WGS) entry which is preliminary data.</text>
</comment>
<feature type="region of interest" description="Disordered" evidence="1">
    <location>
        <begin position="1"/>
        <end position="46"/>
    </location>
</feature>
<name>A0AAV9J4D0_9PEZI</name>
<sequence>MKAEDSLEGEAVQEADDGHGECAQKPNDRHRGDLRAQLPSHEPEPTALRIEAEGLGLIMQMNIAKSRNNTTNGNSHDDSDAESEQGPNDPHTSVSGNRMAALGTDSLGDNGRVTADERADSEPMPSNVFENEYISREHLYVEKADFEELDLIDLYIFAKPNGVRKLRDDIITTIVYEHSRSQHIMCPAGIALAFLELPPQDRLRDLIVCEQVFYGGGERNLDQWDQLPPTFLANVIRDSRNFVSLADFCEPHDLTEVCVYHVHRSPDEIEACGELCDRLFHRLHERRVDFYQVGFAYFGDLRPPSPKSKSSIKRSCTCMSCTSKPTSKKLCTCTSCAPKPTSKKPCTGKSRATK</sequence>